<sequence length="214" mass="23413">MLFREKSATLLRTVFLAGTMVMASSILLTGAAAYADPVLSPVDQGWVARVQDSMNAVTTMKGRFEQVAPDGQRTTGTVWLARPGRMRFEYDKPSPLLLVANEGKVVFRDTQLDQTTEIPLERTPLGLLLSEHVSLSGDVTVTNFQRQNGTLQISAVRTAAPGEGTLVMLLSEQPLNLQGWTVIDAQGRQTRVELSDVKRGVKVSDSLFALPREN</sequence>
<keyword evidence="1 2" id="KW-0732">Signal</keyword>
<dbReference type="SUPFAM" id="SSF89392">
    <property type="entry name" value="Prokaryotic lipoproteins and lipoprotein localization factors"/>
    <property type="match status" value="1"/>
</dbReference>
<feature type="chain" id="PRO_5012911295" description="Outer-membrane lipoprotein carrier protein" evidence="2">
    <location>
        <begin position="24"/>
        <end position="214"/>
    </location>
</feature>
<dbReference type="EMBL" id="CP014692">
    <property type="protein sequence ID" value="AQS84962.1"/>
    <property type="molecule type" value="Genomic_DNA"/>
</dbReference>
<dbReference type="RefSeq" id="WP_077813006.1">
    <property type="nucleotide sequence ID" value="NZ_CP014692.1"/>
</dbReference>
<name>A0A1U9KGM7_ACEAC</name>
<dbReference type="InterPro" id="IPR029046">
    <property type="entry name" value="LolA/LolB/LppX"/>
</dbReference>
<organism evidence="3 4">
    <name type="scientific">Acetobacter aceti</name>
    <dbReference type="NCBI Taxonomy" id="435"/>
    <lineage>
        <taxon>Bacteria</taxon>
        <taxon>Pseudomonadati</taxon>
        <taxon>Pseudomonadota</taxon>
        <taxon>Alphaproteobacteria</taxon>
        <taxon>Acetobacterales</taxon>
        <taxon>Acetobacteraceae</taxon>
        <taxon>Acetobacter</taxon>
        <taxon>Acetobacter subgen. Acetobacter</taxon>
    </lineage>
</organism>
<keyword evidence="4" id="KW-1185">Reference proteome</keyword>
<dbReference type="OrthoDB" id="9800501at2"/>
<evidence type="ECO:0000313" key="4">
    <source>
        <dbReference type="Proteomes" id="UP000188937"/>
    </source>
</evidence>
<dbReference type="PANTHER" id="PTHR35869:SF1">
    <property type="entry name" value="OUTER-MEMBRANE LIPOPROTEIN CARRIER PROTEIN"/>
    <property type="match status" value="1"/>
</dbReference>
<accession>A0A1U9KGM7</accession>
<dbReference type="eggNOG" id="COG2834">
    <property type="taxonomic scope" value="Bacteria"/>
</dbReference>
<dbReference type="AlphaFoldDB" id="A0A1U9KGM7"/>
<dbReference type="STRING" id="435.A0U92_09440"/>
<reference evidence="3 4" key="1">
    <citation type="submission" date="2016-03" db="EMBL/GenBank/DDBJ databases">
        <title>Acetic acid bacteria sequencing.</title>
        <authorList>
            <person name="Brandt J."/>
            <person name="Jakob F."/>
            <person name="Vogel R.F."/>
        </authorList>
    </citation>
    <scope>NUCLEOTIDE SEQUENCE [LARGE SCALE GENOMIC DNA]</scope>
    <source>
        <strain evidence="3 4">TMW2.1153</strain>
    </source>
</reference>
<evidence type="ECO:0000256" key="1">
    <source>
        <dbReference type="ARBA" id="ARBA00022729"/>
    </source>
</evidence>
<proteinExistence type="predicted"/>
<dbReference type="CDD" id="cd16325">
    <property type="entry name" value="LolA"/>
    <property type="match status" value="1"/>
</dbReference>
<dbReference type="Gene3D" id="2.50.20.10">
    <property type="entry name" value="Lipoprotein localisation LolA/LolB/LppX"/>
    <property type="match status" value="1"/>
</dbReference>
<dbReference type="InterPro" id="IPR004564">
    <property type="entry name" value="OM_lipoprot_carrier_LolA-like"/>
</dbReference>
<evidence type="ECO:0000256" key="2">
    <source>
        <dbReference type="SAM" id="SignalP"/>
    </source>
</evidence>
<dbReference type="PANTHER" id="PTHR35869">
    <property type="entry name" value="OUTER-MEMBRANE LIPOPROTEIN CARRIER PROTEIN"/>
    <property type="match status" value="1"/>
</dbReference>
<dbReference type="KEGG" id="aace:A0U92_09440"/>
<protein>
    <recommendedName>
        <fullName evidence="5">Outer-membrane lipoprotein carrier protein</fullName>
    </recommendedName>
</protein>
<dbReference type="Proteomes" id="UP000188937">
    <property type="component" value="Chromosome"/>
</dbReference>
<evidence type="ECO:0000313" key="3">
    <source>
        <dbReference type="EMBL" id="AQS84962.1"/>
    </source>
</evidence>
<gene>
    <name evidence="3" type="ORF">A0U92_09440</name>
</gene>
<evidence type="ECO:0008006" key="5">
    <source>
        <dbReference type="Google" id="ProtNLM"/>
    </source>
</evidence>
<feature type="signal peptide" evidence="2">
    <location>
        <begin position="1"/>
        <end position="23"/>
    </location>
</feature>
<dbReference type="Pfam" id="PF03548">
    <property type="entry name" value="LolA"/>
    <property type="match status" value="1"/>
</dbReference>